<gene>
    <name evidence="1" type="ORF">PBY51_013311</name>
</gene>
<accession>A0AAN7Y6W3</accession>
<dbReference type="EMBL" id="JAUZQC010000004">
    <property type="protein sequence ID" value="KAK5872629.1"/>
    <property type="molecule type" value="Genomic_DNA"/>
</dbReference>
<dbReference type="Proteomes" id="UP001346869">
    <property type="component" value="Unassembled WGS sequence"/>
</dbReference>
<keyword evidence="2" id="KW-1185">Reference proteome</keyword>
<evidence type="ECO:0000313" key="2">
    <source>
        <dbReference type="Proteomes" id="UP001346869"/>
    </source>
</evidence>
<dbReference type="AlphaFoldDB" id="A0AAN7Y6W3"/>
<reference evidence="1 2" key="2">
    <citation type="journal article" date="2023" name="Mol. Biol. Evol.">
        <title>Genomics of Secondarily Temperate Adaptation in the Only Non-Antarctic Icefish.</title>
        <authorList>
            <person name="Rivera-Colon A.G."/>
            <person name="Rayamajhi N."/>
            <person name="Minhas B.F."/>
            <person name="Madrigal G."/>
            <person name="Bilyk K.T."/>
            <person name="Yoon V."/>
            <person name="Hune M."/>
            <person name="Gregory S."/>
            <person name="Cheng C.H.C."/>
            <person name="Catchen J.M."/>
        </authorList>
    </citation>
    <scope>NUCLEOTIDE SEQUENCE [LARGE SCALE GENOMIC DNA]</scope>
    <source>
        <strain evidence="1">JMC-PN-2008</strain>
    </source>
</reference>
<reference evidence="1 2" key="1">
    <citation type="journal article" date="2023" name="Genes (Basel)">
        <title>Chromosome-Level Genome Assembly and Circadian Gene Repertoire of the Patagonia Blennie Eleginops maclovinus-The Closest Ancestral Proxy of Antarctic Cryonotothenioids.</title>
        <authorList>
            <person name="Cheng C.C."/>
            <person name="Rivera-Colon A.G."/>
            <person name="Minhas B.F."/>
            <person name="Wilson L."/>
            <person name="Rayamajhi N."/>
            <person name="Vargas-Chacoff L."/>
            <person name="Catchen J.M."/>
        </authorList>
    </citation>
    <scope>NUCLEOTIDE SEQUENCE [LARGE SCALE GENOMIC DNA]</scope>
    <source>
        <strain evidence="1">JMC-PN-2008</strain>
    </source>
</reference>
<proteinExistence type="predicted"/>
<evidence type="ECO:0000313" key="1">
    <source>
        <dbReference type="EMBL" id="KAK5872629.1"/>
    </source>
</evidence>
<organism evidence="1 2">
    <name type="scientific">Eleginops maclovinus</name>
    <name type="common">Patagonian blennie</name>
    <name type="synonym">Eleginus maclovinus</name>
    <dbReference type="NCBI Taxonomy" id="56733"/>
    <lineage>
        <taxon>Eukaryota</taxon>
        <taxon>Metazoa</taxon>
        <taxon>Chordata</taxon>
        <taxon>Craniata</taxon>
        <taxon>Vertebrata</taxon>
        <taxon>Euteleostomi</taxon>
        <taxon>Actinopterygii</taxon>
        <taxon>Neopterygii</taxon>
        <taxon>Teleostei</taxon>
        <taxon>Neoteleostei</taxon>
        <taxon>Acanthomorphata</taxon>
        <taxon>Eupercaria</taxon>
        <taxon>Perciformes</taxon>
        <taxon>Notothenioidei</taxon>
        <taxon>Eleginopidae</taxon>
        <taxon>Eleginops</taxon>
    </lineage>
</organism>
<protein>
    <submittedName>
        <fullName evidence="1">Uncharacterized protein</fullName>
    </submittedName>
</protein>
<name>A0AAN7Y6W3_ELEMC</name>
<comment type="caution">
    <text evidence="1">The sequence shown here is derived from an EMBL/GenBank/DDBJ whole genome shotgun (WGS) entry which is preliminary data.</text>
</comment>
<sequence length="72" mass="8465">MLNVRCASRACQRRRLGKQRGPIWHVIHHWFHSAATAVSQSPSHRLLTPLRTQQQYDQISLWDKRQPGCFTD</sequence>